<keyword evidence="1" id="KW-0732">Signal</keyword>
<reference evidence="2 3" key="1">
    <citation type="submission" date="2016-11" db="EMBL/GenBank/DDBJ databases">
        <title>Study of marine rhodopsin-containing bacteria.</title>
        <authorList>
            <person name="Yoshizawa S."/>
            <person name="Kumagai Y."/>
            <person name="Kogure K."/>
        </authorList>
    </citation>
    <scope>NUCLEOTIDE SEQUENCE [LARGE SCALE GENOMIC DNA]</scope>
    <source>
        <strain evidence="2 3">SG-29</strain>
    </source>
</reference>
<feature type="chain" id="PRO_5012672371" description="Secretion system C-terminal sorting domain-containing protein" evidence="1">
    <location>
        <begin position="20"/>
        <end position="822"/>
    </location>
</feature>
<dbReference type="InterPro" id="IPR026444">
    <property type="entry name" value="Secre_tail"/>
</dbReference>
<dbReference type="EMBL" id="MQWB01000001">
    <property type="protein sequence ID" value="OZC01798.1"/>
    <property type="molecule type" value="Genomic_DNA"/>
</dbReference>
<organism evidence="2 3">
    <name type="scientific">Rubricoccus marinus</name>
    <dbReference type="NCBI Taxonomy" id="716817"/>
    <lineage>
        <taxon>Bacteria</taxon>
        <taxon>Pseudomonadati</taxon>
        <taxon>Rhodothermota</taxon>
        <taxon>Rhodothermia</taxon>
        <taxon>Rhodothermales</taxon>
        <taxon>Rubricoccaceae</taxon>
        <taxon>Rubricoccus</taxon>
    </lineage>
</organism>
<dbReference type="OrthoDB" id="9816120at2"/>
<protein>
    <recommendedName>
        <fullName evidence="4">Secretion system C-terminal sorting domain-containing protein</fullName>
    </recommendedName>
</protein>
<name>A0A259TW67_9BACT</name>
<keyword evidence="3" id="KW-1185">Reference proteome</keyword>
<evidence type="ECO:0000313" key="3">
    <source>
        <dbReference type="Proteomes" id="UP000216446"/>
    </source>
</evidence>
<evidence type="ECO:0000256" key="1">
    <source>
        <dbReference type="SAM" id="SignalP"/>
    </source>
</evidence>
<proteinExistence type="predicted"/>
<dbReference type="InParanoid" id="A0A259TW67"/>
<evidence type="ECO:0008006" key="4">
    <source>
        <dbReference type="Google" id="ProtNLM"/>
    </source>
</evidence>
<dbReference type="Proteomes" id="UP000216446">
    <property type="component" value="Unassembled WGS sequence"/>
</dbReference>
<dbReference type="RefSeq" id="WP_094545419.1">
    <property type="nucleotide sequence ID" value="NZ_MQWB01000001.1"/>
</dbReference>
<dbReference type="AlphaFoldDB" id="A0A259TW67"/>
<feature type="signal peptide" evidence="1">
    <location>
        <begin position="1"/>
        <end position="19"/>
    </location>
</feature>
<gene>
    <name evidence="2" type="ORF">BSZ36_01620</name>
</gene>
<evidence type="ECO:0000313" key="2">
    <source>
        <dbReference type="EMBL" id="OZC01798.1"/>
    </source>
</evidence>
<sequence>MRFFTTYVIACFVAASAFAQDAPPVQYFGQDSPLFPSYELQPNGGAVTARNAFVESLADRTVGSHGFESDTPHFINNLPSRVASALFQTATMARFPAYGDGGEIPVVVKARNRGIIELDANLGLISHLLGAWPTGGNKYLFAAGYDYSILDVVNEIFHGTTHGAVRLEYAPGQVSAGKVAKPISAFGTYVTDIEGYETIRLTLTPLGGGAPVVLDYGEVTNLGVIELSPGNGQVAFIGFTDHDSQYEAIEISFTDRRVLGLPIGSTVVDNETFGFDDFIIGEINQVQGPEITGATPPVLSEPGWRLLSAPVQGVTVDDLAQQNVVLGVPDGDGVEQAQYPNLGYNLYSGYQGGARWDYVPAPTTGTVLRPGRGFWWYWYDQAFTPNDPAFGPGTSVSVELDGFQLSATGTEISDAFSETFEDNTNCASDQETCTPPFTTPNADPTTVGAPEGSIAPDDDDFYLFGNPFPYPMDYSAMSVTGGTLAAQGFIWNPGNPGGLNPRTGDVPELDGPGTYEIVFDTPPPSDPNDPTPQGAVSIWNGVLVEVTKTAGEVGDPVTVTYDPVLAATPEVPPFHGKTAAPEAYARFGLFGETASGAKTRDEATYIRFLRDATLGWDRTDASKPSWPSGPVGLIAPMGERDGEPMAQAVMALPEGAAGSSVPLSVQLTEAGEYTLVWRSMRLSGTLVDIETGAQVDLASTEGYTFTAQATGEDWVPRFVLTAAVTAVVDTEQTPEASGAYVGAPMPNPAAGAFALDVRLGAAAEATVSVYDALGRRVAEQAVRLSASGESVRVSTAGFAPGAYLVVVEAPGVRETRRVTVLR</sequence>
<accession>A0A259TW67</accession>
<comment type="caution">
    <text evidence="2">The sequence shown here is derived from an EMBL/GenBank/DDBJ whole genome shotgun (WGS) entry which is preliminary data.</text>
</comment>
<dbReference type="NCBIfam" id="TIGR04183">
    <property type="entry name" value="Por_Secre_tail"/>
    <property type="match status" value="1"/>
</dbReference>